<dbReference type="Proteomes" id="UP000039865">
    <property type="component" value="Unassembled WGS sequence"/>
</dbReference>
<accession>A0A078B6N8</accession>
<gene>
    <name evidence="1" type="primary">Contig4152.g4435</name>
    <name evidence="1" type="ORF">STYLEM_18359</name>
</gene>
<dbReference type="EMBL" id="CCKQ01017350">
    <property type="protein sequence ID" value="CDW89228.1"/>
    <property type="molecule type" value="Genomic_DNA"/>
</dbReference>
<sequence length="512" mass="59082">MQQAALAQHYQTQAPIYHQHHHKSHSITQSPILPSASITLKPQLTQTPNPNYNSFNKYKQYYPNDLIRSHHGKSISLMVDQNFVGKIGWGMEKPVLNESPRRNVLALEDQPHKSYWDKERYNFFLKNNGNFSTNIDKKTSTHYDQYQLMDLKSLRQMIKDNPKTFPKKMKNLYFVEQQVQTHIRELDIDQGRTSLLMQVSSRLNGMPSTRDQVSLLDMLQSPSKHSTASKQLDAMRKSQNRSFNHSFRNSNLNNFSIREEIDEMSPRGDLSLTKKEISVIQHPQKILDSSFQLHSFKKQRFSSLTADNKHFQSLQSQTNPNSYRKKIEKCPKMQKHMDKNQQMAHKKLLENSIALANSSGIYDQDRPFNQSFDRNYSPSPRNILSKTGNNLERALSVINSGRSNQEGSFGGSFKKKRSNKVEHSIDFQAKLPDLNQFFKKLPNHARPKGMINLPFILGNEQQRDQLNAVHNASIFQNENSISLSNNNDKINIQESLIGPLNDVSTEDQQVSI</sequence>
<dbReference type="InParanoid" id="A0A078B6N8"/>
<proteinExistence type="predicted"/>
<dbReference type="AlphaFoldDB" id="A0A078B6N8"/>
<organism evidence="1 2">
    <name type="scientific">Stylonychia lemnae</name>
    <name type="common">Ciliate</name>
    <dbReference type="NCBI Taxonomy" id="5949"/>
    <lineage>
        <taxon>Eukaryota</taxon>
        <taxon>Sar</taxon>
        <taxon>Alveolata</taxon>
        <taxon>Ciliophora</taxon>
        <taxon>Intramacronucleata</taxon>
        <taxon>Spirotrichea</taxon>
        <taxon>Stichotrichia</taxon>
        <taxon>Sporadotrichida</taxon>
        <taxon>Oxytrichidae</taxon>
        <taxon>Stylonychinae</taxon>
        <taxon>Stylonychia</taxon>
    </lineage>
</organism>
<evidence type="ECO:0000313" key="2">
    <source>
        <dbReference type="Proteomes" id="UP000039865"/>
    </source>
</evidence>
<protein>
    <submittedName>
        <fullName evidence="1">Uncharacterized protein</fullName>
    </submittedName>
</protein>
<name>A0A078B6N8_STYLE</name>
<reference evidence="1 2" key="1">
    <citation type="submission" date="2014-06" db="EMBL/GenBank/DDBJ databases">
        <authorList>
            <person name="Swart Estienne"/>
        </authorList>
    </citation>
    <scope>NUCLEOTIDE SEQUENCE [LARGE SCALE GENOMIC DNA]</scope>
    <source>
        <strain evidence="1 2">130c</strain>
    </source>
</reference>
<evidence type="ECO:0000313" key="1">
    <source>
        <dbReference type="EMBL" id="CDW89228.1"/>
    </source>
</evidence>
<keyword evidence="2" id="KW-1185">Reference proteome</keyword>